<dbReference type="EMBL" id="OC021322">
    <property type="protein sequence ID" value="CAD7269179.1"/>
    <property type="molecule type" value="Genomic_DNA"/>
</dbReference>
<proteinExistence type="predicted"/>
<reference evidence="1" key="1">
    <citation type="submission" date="2020-11" db="EMBL/GenBank/DDBJ databases">
        <authorList>
            <person name="Tran Van P."/>
        </authorList>
    </citation>
    <scope>NUCLEOTIDE SEQUENCE</scope>
</reference>
<protein>
    <submittedName>
        <fullName evidence="1">Uncharacterized protein</fullName>
    </submittedName>
</protein>
<name>A0A7R9BB17_TIMSH</name>
<sequence>MRDDQYFGGGKSSLFLCVGNSKLAQHSGGLLDDSNLPGYFNDTINYETQCSLESDVKMKSLWDGFLPIKEQVKDESDHSDYEEKVVKTEMKHYHYSPEVTDSNPDHFTLDIKSQFKLEPIQPTLSSEIIVPILHVQESSYFNSNDECVQENRKLYFELVHKQENYDNLLEKLSYYNASEYITSKCKTSNCNKLAQVEGHCSAHGEGTKSITESCSKTSSNRRTLHCSWRG</sequence>
<evidence type="ECO:0000313" key="1">
    <source>
        <dbReference type="EMBL" id="CAD7269179.1"/>
    </source>
</evidence>
<accession>A0A7R9BB17</accession>
<dbReference type="AlphaFoldDB" id="A0A7R9BB17"/>
<gene>
    <name evidence="1" type="ORF">TSIB3V08_LOCUS13179</name>
</gene>
<organism evidence="1">
    <name type="scientific">Timema shepardi</name>
    <name type="common">Walking stick</name>
    <dbReference type="NCBI Taxonomy" id="629360"/>
    <lineage>
        <taxon>Eukaryota</taxon>
        <taxon>Metazoa</taxon>
        <taxon>Ecdysozoa</taxon>
        <taxon>Arthropoda</taxon>
        <taxon>Hexapoda</taxon>
        <taxon>Insecta</taxon>
        <taxon>Pterygota</taxon>
        <taxon>Neoptera</taxon>
        <taxon>Polyneoptera</taxon>
        <taxon>Phasmatodea</taxon>
        <taxon>Timematodea</taxon>
        <taxon>Timematoidea</taxon>
        <taxon>Timematidae</taxon>
        <taxon>Timema</taxon>
    </lineage>
</organism>